<evidence type="ECO:0000313" key="2">
    <source>
        <dbReference type="Proteomes" id="UP000814243"/>
    </source>
</evidence>
<proteinExistence type="predicted"/>
<accession>A0A922SCZ9</accession>
<reference evidence="1" key="1">
    <citation type="journal article" date="2021" name="G3 (Bethesda)">
        <title>Genome and transcriptome analysis of the beet armyworm Spodoptera exigua reveals targets for pest control. .</title>
        <authorList>
            <person name="Simon S."/>
            <person name="Breeschoten T."/>
            <person name="Jansen H.J."/>
            <person name="Dirks R.P."/>
            <person name="Schranz M.E."/>
            <person name="Ros V.I.D."/>
        </authorList>
    </citation>
    <scope>NUCLEOTIDE SEQUENCE</scope>
    <source>
        <strain evidence="1">TB_SE_WUR_2020</strain>
    </source>
</reference>
<comment type="caution">
    <text evidence="1">The sequence shown here is derived from an EMBL/GenBank/DDBJ whole genome shotgun (WGS) entry which is preliminary data.</text>
</comment>
<evidence type="ECO:0000313" key="1">
    <source>
        <dbReference type="EMBL" id="KAH9632824.1"/>
    </source>
</evidence>
<dbReference type="AlphaFoldDB" id="A0A922SCZ9"/>
<organism evidence="1 2">
    <name type="scientific">Spodoptera exigua</name>
    <name type="common">Beet armyworm</name>
    <name type="synonym">Noctua fulgens</name>
    <dbReference type="NCBI Taxonomy" id="7107"/>
    <lineage>
        <taxon>Eukaryota</taxon>
        <taxon>Metazoa</taxon>
        <taxon>Ecdysozoa</taxon>
        <taxon>Arthropoda</taxon>
        <taxon>Hexapoda</taxon>
        <taxon>Insecta</taxon>
        <taxon>Pterygota</taxon>
        <taxon>Neoptera</taxon>
        <taxon>Endopterygota</taxon>
        <taxon>Lepidoptera</taxon>
        <taxon>Glossata</taxon>
        <taxon>Ditrysia</taxon>
        <taxon>Noctuoidea</taxon>
        <taxon>Noctuidae</taxon>
        <taxon>Amphipyrinae</taxon>
        <taxon>Spodoptera</taxon>
    </lineage>
</organism>
<sequence length="110" mass="12098">MYSGQIYKEAALGGSEIYGQSAGARQGRSGVHLPAPWGECDGLEGHPRRHHAGEFHQQHRLQFLHRGHNVSTAACFPPLPLVPLFCFGGGIRNLDLRITEYSNASSTRFL</sequence>
<gene>
    <name evidence="1" type="ORF">HF086_005879</name>
</gene>
<dbReference type="Proteomes" id="UP000814243">
    <property type="component" value="Unassembled WGS sequence"/>
</dbReference>
<dbReference type="EMBL" id="JACEFF010000683">
    <property type="protein sequence ID" value="KAH9632824.1"/>
    <property type="molecule type" value="Genomic_DNA"/>
</dbReference>
<protein>
    <submittedName>
        <fullName evidence="1">Uncharacterized protein</fullName>
    </submittedName>
</protein>
<name>A0A922SCZ9_SPOEX</name>